<dbReference type="EMBL" id="LAJY01000300">
    <property type="protein sequence ID" value="KJV09333.1"/>
    <property type="molecule type" value="Genomic_DNA"/>
</dbReference>
<organism evidence="2 3">
    <name type="scientific">Elstera litoralis</name>
    <dbReference type="NCBI Taxonomy" id="552518"/>
    <lineage>
        <taxon>Bacteria</taxon>
        <taxon>Pseudomonadati</taxon>
        <taxon>Pseudomonadota</taxon>
        <taxon>Alphaproteobacteria</taxon>
        <taxon>Rhodospirillales</taxon>
        <taxon>Rhodospirillaceae</taxon>
        <taxon>Elstera</taxon>
    </lineage>
</organism>
<evidence type="ECO:0000313" key="2">
    <source>
        <dbReference type="EMBL" id="KJV09333.1"/>
    </source>
</evidence>
<protein>
    <submittedName>
        <fullName evidence="2">Uncharacterized protein</fullName>
    </submittedName>
</protein>
<feature type="compositionally biased region" description="Low complexity" evidence="1">
    <location>
        <begin position="83"/>
        <end position="93"/>
    </location>
</feature>
<evidence type="ECO:0000313" key="3">
    <source>
        <dbReference type="Proteomes" id="UP000033774"/>
    </source>
</evidence>
<gene>
    <name evidence="2" type="ORF">VZ95_12090</name>
</gene>
<dbReference type="Proteomes" id="UP000033774">
    <property type="component" value="Unassembled WGS sequence"/>
</dbReference>
<comment type="caution">
    <text evidence="2">The sequence shown here is derived from an EMBL/GenBank/DDBJ whole genome shotgun (WGS) entry which is preliminary data.</text>
</comment>
<accession>A0A0F3IS09</accession>
<feature type="region of interest" description="Disordered" evidence="1">
    <location>
        <begin position="79"/>
        <end position="99"/>
    </location>
</feature>
<dbReference type="RefSeq" id="WP_045776068.1">
    <property type="nucleotide sequence ID" value="NZ_LAJY01000300.1"/>
</dbReference>
<proteinExistence type="predicted"/>
<keyword evidence="3" id="KW-1185">Reference proteome</keyword>
<reference evidence="2 3" key="1">
    <citation type="submission" date="2015-03" db="EMBL/GenBank/DDBJ databases">
        <title>Draft genome sequence of Elstera litoralis.</title>
        <authorList>
            <person name="Rahalkar M.C."/>
            <person name="Dhakephalkar P.K."/>
            <person name="Pore S.D."/>
            <person name="Arora P."/>
            <person name="Kapse N.G."/>
            <person name="Pandit P.S."/>
        </authorList>
    </citation>
    <scope>NUCLEOTIDE SEQUENCE [LARGE SCALE GENOMIC DNA]</scope>
    <source>
        <strain evidence="2 3">Dia-1</strain>
    </source>
</reference>
<dbReference type="AlphaFoldDB" id="A0A0F3IS09"/>
<name>A0A0F3IS09_9PROT</name>
<sequence length="99" mass="10592">MIAATFFRVLAAQRVGLNARIATGLGFSRQDRANRQVRSGGSGDEADFVFLGLRQRAGADPGDLRAFVDLLEFSRLREGTRSNGGQQSGSSSNLDHGAH</sequence>
<evidence type="ECO:0000256" key="1">
    <source>
        <dbReference type="SAM" id="MobiDB-lite"/>
    </source>
</evidence>